<accession>V4TE60</accession>
<dbReference type="KEGG" id="cic:CICLE_v10033806mg"/>
<dbReference type="Proteomes" id="UP000030687">
    <property type="component" value="Unassembled WGS sequence"/>
</dbReference>
<dbReference type="Pfam" id="PF14223">
    <property type="entry name" value="Retrotran_gag_2"/>
    <property type="match status" value="1"/>
</dbReference>
<protein>
    <submittedName>
        <fullName evidence="1">Uncharacterized protein</fullName>
    </submittedName>
</protein>
<gene>
    <name evidence="1" type="ORF">CICLE_v10033806mg</name>
</gene>
<dbReference type="InParanoid" id="V4TE60"/>
<dbReference type="Gramene" id="ESR49890">
    <property type="protein sequence ID" value="ESR49890"/>
    <property type="gene ID" value="CICLE_v10033806mg"/>
</dbReference>
<feature type="non-terminal residue" evidence="1">
    <location>
        <position position="105"/>
    </location>
</feature>
<dbReference type="eggNOG" id="ENOG502S012">
    <property type="taxonomic scope" value="Eukaryota"/>
</dbReference>
<organism evidence="1 2">
    <name type="scientific">Citrus clementina</name>
    <name type="common">Clementine</name>
    <name type="synonym">Citrus deliciosa x Citrus sinensis</name>
    <dbReference type="NCBI Taxonomy" id="85681"/>
    <lineage>
        <taxon>Eukaryota</taxon>
        <taxon>Viridiplantae</taxon>
        <taxon>Streptophyta</taxon>
        <taxon>Embryophyta</taxon>
        <taxon>Tracheophyta</taxon>
        <taxon>Spermatophyta</taxon>
        <taxon>Magnoliopsida</taxon>
        <taxon>eudicotyledons</taxon>
        <taxon>Gunneridae</taxon>
        <taxon>Pentapetalae</taxon>
        <taxon>rosids</taxon>
        <taxon>malvids</taxon>
        <taxon>Sapindales</taxon>
        <taxon>Rutaceae</taxon>
        <taxon>Aurantioideae</taxon>
        <taxon>Citrus</taxon>
    </lineage>
</organism>
<dbReference type="PANTHER" id="PTHR47592">
    <property type="entry name" value="PBF68 PROTEIN"/>
    <property type="match status" value="1"/>
</dbReference>
<dbReference type="PANTHER" id="PTHR47592:SF27">
    <property type="entry name" value="OS08G0421700 PROTEIN"/>
    <property type="match status" value="1"/>
</dbReference>
<keyword evidence="2" id="KW-1185">Reference proteome</keyword>
<dbReference type="AlphaFoldDB" id="V4TE60"/>
<evidence type="ECO:0000313" key="2">
    <source>
        <dbReference type="Proteomes" id="UP000030687"/>
    </source>
</evidence>
<dbReference type="EMBL" id="KI536726">
    <property type="protein sequence ID" value="ESR49890.1"/>
    <property type="molecule type" value="Genomic_DNA"/>
</dbReference>
<sequence length="105" mass="12510">MRLDPSNIYWGFFLHFRMVDNKPVTDQIHDYHLLVNNLKSEGIELPERFLASCLIEKLSESWSDYIKNPKHKNKPMSLEDIIVHIKIEEHNRLRDMARNLHSNAN</sequence>
<reference evidence="1 2" key="1">
    <citation type="submission" date="2013-10" db="EMBL/GenBank/DDBJ databases">
        <authorList>
            <consortium name="International Citrus Genome Consortium"/>
            <person name="Jenkins J."/>
            <person name="Schmutz J."/>
            <person name="Prochnik S."/>
            <person name="Rokhsar D."/>
            <person name="Gmitter F."/>
            <person name="Ollitrault P."/>
            <person name="Machado M."/>
            <person name="Talon M."/>
            <person name="Wincker P."/>
            <person name="Jaillon O."/>
            <person name="Morgante M."/>
        </authorList>
    </citation>
    <scope>NUCLEOTIDE SEQUENCE</scope>
    <source>
        <strain evidence="2">cv. Clemenules</strain>
    </source>
</reference>
<name>V4TE60_CITCL</name>
<proteinExistence type="predicted"/>
<dbReference type="OMA" id="KIAHEVY"/>
<evidence type="ECO:0000313" key="1">
    <source>
        <dbReference type="EMBL" id="ESR49890.1"/>
    </source>
</evidence>